<reference evidence="1" key="1">
    <citation type="submission" date="2019-09" db="EMBL/GenBank/DDBJ databases">
        <title>Characterisation of the sponge microbiome using genome-centric metagenomics.</title>
        <authorList>
            <person name="Engelberts J.P."/>
            <person name="Robbins S.J."/>
            <person name="De Goeij J.M."/>
            <person name="Aranda M."/>
            <person name="Bell S.C."/>
            <person name="Webster N.S."/>
        </authorList>
    </citation>
    <scope>NUCLEOTIDE SEQUENCE</scope>
    <source>
        <strain evidence="1">SB0664_bin_43</strain>
    </source>
</reference>
<protein>
    <submittedName>
        <fullName evidence="1">Dihydrodipicolinate synthase family protein</fullName>
    </submittedName>
</protein>
<comment type="caution">
    <text evidence="1">The sequence shown here is derived from an EMBL/GenBank/DDBJ whole genome shotgun (WGS) entry which is preliminary data.</text>
</comment>
<name>A0A6B0XZ62_9RHOB</name>
<feature type="non-terminal residue" evidence="1">
    <location>
        <position position="83"/>
    </location>
</feature>
<gene>
    <name evidence="1" type="ORF">F4Y60_07695</name>
</gene>
<evidence type="ECO:0000313" key="1">
    <source>
        <dbReference type="EMBL" id="MXY33961.1"/>
    </source>
</evidence>
<dbReference type="InterPro" id="IPR009334">
    <property type="entry name" value="DUF993"/>
</dbReference>
<dbReference type="Gene3D" id="3.20.20.70">
    <property type="entry name" value="Aldolase class I"/>
    <property type="match status" value="1"/>
</dbReference>
<organism evidence="1">
    <name type="scientific">Boseongicola sp. SB0664_bin_43</name>
    <dbReference type="NCBI Taxonomy" id="2604844"/>
    <lineage>
        <taxon>Bacteria</taxon>
        <taxon>Pseudomonadati</taxon>
        <taxon>Pseudomonadota</taxon>
        <taxon>Alphaproteobacteria</taxon>
        <taxon>Rhodobacterales</taxon>
        <taxon>Paracoccaceae</taxon>
        <taxon>Boseongicola</taxon>
    </lineage>
</organism>
<dbReference type="InterPro" id="IPR013785">
    <property type="entry name" value="Aldolase_TIM"/>
</dbReference>
<sequence length="83" mass="8756">MKIALPGIDGSLKDYAMQGRPIEAEPLGPDPVRVVFSAAHVVADPHTDNDPSGMATLDWEATMAFRRHLAGLGLGIAEAMDTA</sequence>
<accession>A0A6B0XZ62</accession>
<dbReference type="AlphaFoldDB" id="A0A6B0XZ62"/>
<proteinExistence type="predicted"/>
<dbReference type="Pfam" id="PF06187">
    <property type="entry name" value="DUF993"/>
    <property type="match status" value="1"/>
</dbReference>
<dbReference type="EMBL" id="VXRY01000304">
    <property type="protein sequence ID" value="MXY33961.1"/>
    <property type="molecule type" value="Genomic_DNA"/>
</dbReference>